<dbReference type="PANTHER" id="PTHR34351">
    <property type="entry name" value="SLR1927 PROTEIN-RELATED"/>
    <property type="match status" value="1"/>
</dbReference>
<evidence type="ECO:0000256" key="1">
    <source>
        <dbReference type="SAM" id="MobiDB-lite"/>
    </source>
</evidence>
<feature type="domain" description="DUF58" evidence="3">
    <location>
        <begin position="188"/>
        <end position="267"/>
    </location>
</feature>
<evidence type="ECO:0000259" key="3">
    <source>
        <dbReference type="Pfam" id="PF01882"/>
    </source>
</evidence>
<keyword evidence="2" id="KW-0732">Signal</keyword>
<evidence type="ECO:0000256" key="2">
    <source>
        <dbReference type="SAM" id="SignalP"/>
    </source>
</evidence>
<feature type="signal peptide" evidence="2">
    <location>
        <begin position="1"/>
        <end position="24"/>
    </location>
</feature>
<proteinExistence type="predicted"/>
<comment type="caution">
    <text evidence="4">The sequence shown here is derived from an EMBL/GenBank/DDBJ whole genome shotgun (WGS) entry which is preliminary data.</text>
</comment>
<evidence type="ECO:0000313" key="5">
    <source>
        <dbReference type="Proteomes" id="UP000442707"/>
    </source>
</evidence>
<dbReference type="InterPro" id="IPR002881">
    <property type="entry name" value="DUF58"/>
</dbReference>
<sequence length="405" mass="42420">MITRTGLCALAVCALLTVLSVVFASPALALPAVAGLLALGAACAVTRPATGTRAALQVATPSLPRGRNVRVEIRPGGRLPRCAHLRLCHRGPHEAPVSLPLPGPSDASPLRLSVPAPRRGLLRIGPVVLRQEDPLGLFRRDTELTPAHRVEVHPAVTALSLRDLARGPADSGGGHRAAPSLDADFFTLRAYDPGDDPRHIHWLSSARSGQLLVRRSAEPVVTRFPVALDLDASAYAGPALFEEAVDLTASLLVAAVRNGAAARLWILPPGDTGPGCTEFTGVAQVLTELTRVQARSGADGGPGERDTAGRGRRAPHRVPSDQAPLTVVTGGARPEWPSLPRQLRGRRSRVVVLRLAPADSGPSYERPAAVGAGSGRATVRTAADAVHGLALWSAAIRRTGPRGYR</sequence>
<feature type="region of interest" description="Disordered" evidence="1">
    <location>
        <begin position="291"/>
        <end position="339"/>
    </location>
</feature>
<reference evidence="4 5" key="1">
    <citation type="submission" date="2019-09" db="EMBL/GenBank/DDBJ databases">
        <title>Screening of Novel Bioactive Compounds from Soil-Associated.</title>
        <authorList>
            <person name="Zhao S."/>
        </authorList>
    </citation>
    <scope>NUCLEOTIDE SEQUENCE [LARGE SCALE GENOMIC DNA]</scope>
    <source>
        <strain evidence="4 5">HIT-DPA4</strain>
    </source>
</reference>
<evidence type="ECO:0000313" key="4">
    <source>
        <dbReference type="EMBL" id="KAB1143648.1"/>
    </source>
</evidence>
<organism evidence="4 5">
    <name type="scientific">Streptomyces luteolifulvus</name>
    <dbReference type="NCBI Taxonomy" id="2615112"/>
    <lineage>
        <taxon>Bacteria</taxon>
        <taxon>Bacillati</taxon>
        <taxon>Actinomycetota</taxon>
        <taxon>Actinomycetes</taxon>
        <taxon>Kitasatosporales</taxon>
        <taxon>Streptomycetaceae</taxon>
        <taxon>Streptomyces</taxon>
    </lineage>
</organism>
<protein>
    <submittedName>
        <fullName evidence="4">DUF58 domain-containing protein</fullName>
    </submittedName>
</protein>
<keyword evidence="5" id="KW-1185">Reference proteome</keyword>
<feature type="chain" id="PRO_5026360051" evidence="2">
    <location>
        <begin position="25"/>
        <end position="405"/>
    </location>
</feature>
<gene>
    <name evidence="4" type="ORF">F7R91_24230</name>
</gene>
<dbReference type="Pfam" id="PF01882">
    <property type="entry name" value="DUF58"/>
    <property type="match status" value="1"/>
</dbReference>
<dbReference type="PANTHER" id="PTHR34351:SF1">
    <property type="entry name" value="SLR1927 PROTEIN"/>
    <property type="match status" value="1"/>
</dbReference>
<name>A0A6H9UWY2_9ACTN</name>
<dbReference type="EMBL" id="VZRB01000018">
    <property type="protein sequence ID" value="KAB1143648.1"/>
    <property type="molecule type" value="Genomic_DNA"/>
</dbReference>
<accession>A0A6H9UWY2</accession>
<dbReference type="Proteomes" id="UP000442707">
    <property type="component" value="Unassembled WGS sequence"/>
</dbReference>
<dbReference type="AlphaFoldDB" id="A0A6H9UWY2"/>
<dbReference type="RefSeq" id="WP_150951225.1">
    <property type="nucleotide sequence ID" value="NZ_VZRB01000018.1"/>
</dbReference>